<proteinExistence type="predicted"/>
<gene>
    <name evidence="1" type="ORF">Ocin01_13915</name>
</gene>
<evidence type="ECO:0000313" key="2">
    <source>
        <dbReference type="Proteomes" id="UP000094527"/>
    </source>
</evidence>
<name>A0A1D2MID3_ORCCI</name>
<comment type="caution">
    <text evidence="1">The sequence shown here is derived from an EMBL/GenBank/DDBJ whole genome shotgun (WGS) entry which is preliminary data.</text>
</comment>
<organism evidence="1 2">
    <name type="scientific">Orchesella cincta</name>
    <name type="common">Springtail</name>
    <name type="synonym">Podura cincta</name>
    <dbReference type="NCBI Taxonomy" id="48709"/>
    <lineage>
        <taxon>Eukaryota</taxon>
        <taxon>Metazoa</taxon>
        <taxon>Ecdysozoa</taxon>
        <taxon>Arthropoda</taxon>
        <taxon>Hexapoda</taxon>
        <taxon>Collembola</taxon>
        <taxon>Entomobryomorpha</taxon>
        <taxon>Entomobryoidea</taxon>
        <taxon>Orchesellidae</taxon>
        <taxon>Orchesellinae</taxon>
        <taxon>Orchesella</taxon>
    </lineage>
</organism>
<accession>A0A1D2MID3</accession>
<keyword evidence="2" id="KW-1185">Reference proteome</keyword>
<sequence>MKVITITILGADTILITTTLVRIRLEIITIEIMIETEAGSTNMTVKIFIQITTMMVLGEEEGILLLEEDLSTAEEEMAHFDHTEAEEEAPFLLDTSVIGNSMIILMVMVLWLNQGLPIDPHPKNTFEEEVAEVSEAEEGDFKTIIHNHIKAIVMNNSRTAIMMDKLFIETLHIYKN</sequence>
<dbReference type="Proteomes" id="UP000094527">
    <property type="component" value="Unassembled WGS sequence"/>
</dbReference>
<evidence type="ECO:0000313" key="1">
    <source>
        <dbReference type="EMBL" id="ODM92767.1"/>
    </source>
</evidence>
<protein>
    <submittedName>
        <fullName evidence="1">Uncharacterized protein</fullName>
    </submittedName>
</protein>
<reference evidence="1 2" key="1">
    <citation type="journal article" date="2016" name="Genome Biol. Evol.">
        <title>Gene Family Evolution Reflects Adaptation to Soil Environmental Stressors in the Genome of the Collembolan Orchesella cincta.</title>
        <authorList>
            <person name="Faddeeva-Vakhrusheva A."/>
            <person name="Derks M.F."/>
            <person name="Anvar S.Y."/>
            <person name="Agamennone V."/>
            <person name="Suring W."/>
            <person name="Smit S."/>
            <person name="van Straalen N.M."/>
            <person name="Roelofs D."/>
        </authorList>
    </citation>
    <scope>NUCLEOTIDE SEQUENCE [LARGE SCALE GENOMIC DNA]</scope>
    <source>
        <tissue evidence="1">Mixed pool</tissue>
    </source>
</reference>
<dbReference type="AlphaFoldDB" id="A0A1D2MID3"/>
<dbReference type="EMBL" id="LJIJ01001154">
    <property type="protein sequence ID" value="ODM92767.1"/>
    <property type="molecule type" value="Genomic_DNA"/>
</dbReference>